<evidence type="ECO:0000256" key="2">
    <source>
        <dbReference type="SAM" id="SignalP"/>
    </source>
</evidence>
<feature type="signal peptide" evidence="2">
    <location>
        <begin position="1"/>
        <end position="27"/>
    </location>
</feature>
<evidence type="ECO:0008006" key="5">
    <source>
        <dbReference type="Google" id="ProtNLM"/>
    </source>
</evidence>
<dbReference type="AlphaFoldDB" id="A0AAW1I650"/>
<feature type="region of interest" description="Disordered" evidence="1">
    <location>
        <begin position="50"/>
        <end position="94"/>
    </location>
</feature>
<dbReference type="Proteomes" id="UP001443914">
    <property type="component" value="Unassembled WGS sequence"/>
</dbReference>
<sequence>MCCVSKMHNCSITTVLLMFFLLTTSMTSQISFSSNKVKLQYQSRKMIAQPGLITKRSLKTGPRPSPPSPNPNLGRHPEMRPKCCHGKPPPPSTY</sequence>
<comment type="caution">
    <text evidence="3">The sequence shown here is derived from an EMBL/GenBank/DDBJ whole genome shotgun (WGS) entry which is preliminary data.</text>
</comment>
<reference evidence="3" key="1">
    <citation type="submission" date="2024-03" db="EMBL/GenBank/DDBJ databases">
        <title>WGS assembly of Saponaria officinalis var. Norfolk2.</title>
        <authorList>
            <person name="Jenkins J."/>
            <person name="Shu S."/>
            <person name="Grimwood J."/>
            <person name="Barry K."/>
            <person name="Goodstein D."/>
            <person name="Schmutz J."/>
            <person name="Leebens-Mack J."/>
            <person name="Osbourn A."/>
        </authorList>
    </citation>
    <scope>NUCLEOTIDE SEQUENCE [LARGE SCALE GENOMIC DNA]</scope>
    <source>
        <strain evidence="3">JIC</strain>
    </source>
</reference>
<evidence type="ECO:0000256" key="1">
    <source>
        <dbReference type="SAM" id="MobiDB-lite"/>
    </source>
</evidence>
<protein>
    <recommendedName>
        <fullName evidence="5">Transmembrane protein</fullName>
    </recommendedName>
</protein>
<evidence type="ECO:0000313" key="3">
    <source>
        <dbReference type="EMBL" id="KAK9684772.1"/>
    </source>
</evidence>
<gene>
    <name evidence="3" type="ORF">RND81_10G231100</name>
</gene>
<evidence type="ECO:0000313" key="4">
    <source>
        <dbReference type="Proteomes" id="UP001443914"/>
    </source>
</evidence>
<keyword evidence="4" id="KW-1185">Reference proteome</keyword>
<keyword evidence="2" id="KW-0732">Signal</keyword>
<accession>A0AAW1I650</accession>
<proteinExistence type="predicted"/>
<dbReference type="EMBL" id="JBDFQZ010000010">
    <property type="protein sequence ID" value="KAK9684772.1"/>
    <property type="molecule type" value="Genomic_DNA"/>
</dbReference>
<organism evidence="3 4">
    <name type="scientific">Saponaria officinalis</name>
    <name type="common">Common soapwort</name>
    <name type="synonym">Lychnis saponaria</name>
    <dbReference type="NCBI Taxonomy" id="3572"/>
    <lineage>
        <taxon>Eukaryota</taxon>
        <taxon>Viridiplantae</taxon>
        <taxon>Streptophyta</taxon>
        <taxon>Embryophyta</taxon>
        <taxon>Tracheophyta</taxon>
        <taxon>Spermatophyta</taxon>
        <taxon>Magnoliopsida</taxon>
        <taxon>eudicotyledons</taxon>
        <taxon>Gunneridae</taxon>
        <taxon>Pentapetalae</taxon>
        <taxon>Caryophyllales</taxon>
        <taxon>Caryophyllaceae</taxon>
        <taxon>Caryophylleae</taxon>
        <taxon>Saponaria</taxon>
    </lineage>
</organism>
<name>A0AAW1I650_SAPOF</name>
<feature type="chain" id="PRO_5043934663" description="Transmembrane protein" evidence="2">
    <location>
        <begin position="28"/>
        <end position="94"/>
    </location>
</feature>